<comment type="caution">
    <text evidence="1">The sequence shown here is derived from an EMBL/GenBank/DDBJ whole genome shotgun (WGS) entry which is preliminary data.</text>
</comment>
<accession>A0A4Q1D908</accession>
<dbReference type="EMBL" id="SDHZ01000001">
    <property type="protein sequence ID" value="RXK85854.1"/>
    <property type="molecule type" value="Genomic_DNA"/>
</dbReference>
<evidence type="ECO:0000313" key="1">
    <source>
        <dbReference type="EMBL" id="RXK85854.1"/>
    </source>
</evidence>
<name>A0A4Q1D908_9BACT</name>
<evidence type="ECO:0000313" key="2">
    <source>
        <dbReference type="Proteomes" id="UP000290545"/>
    </source>
</evidence>
<sequence>MKNEKLKNLVGIIETSNRSNVSDIEIMEANQAMMVRGGAVAACSGCDNLGSIKPPPTKRPVG</sequence>
<protein>
    <submittedName>
        <fullName evidence="1">Uncharacterized protein</fullName>
    </submittedName>
</protein>
<proteinExistence type="predicted"/>
<gene>
    <name evidence="1" type="ORF">ESB13_03325</name>
</gene>
<dbReference type="RefSeq" id="WP_129001605.1">
    <property type="nucleotide sequence ID" value="NZ_SDHZ01000001.1"/>
</dbReference>
<keyword evidence="2" id="KW-1185">Reference proteome</keyword>
<dbReference type="Proteomes" id="UP000290545">
    <property type="component" value="Unassembled WGS sequence"/>
</dbReference>
<organism evidence="1 2">
    <name type="scientific">Filimonas effusa</name>
    <dbReference type="NCBI Taxonomy" id="2508721"/>
    <lineage>
        <taxon>Bacteria</taxon>
        <taxon>Pseudomonadati</taxon>
        <taxon>Bacteroidota</taxon>
        <taxon>Chitinophagia</taxon>
        <taxon>Chitinophagales</taxon>
        <taxon>Chitinophagaceae</taxon>
        <taxon>Filimonas</taxon>
    </lineage>
</organism>
<dbReference type="AlphaFoldDB" id="A0A4Q1D908"/>
<reference evidence="1 2" key="1">
    <citation type="submission" date="2019-01" db="EMBL/GenBank/DDBJ databases">
        <title>Filimonas sp. strain TTM-71.</title>
        <authorList>
            <person name="Chen W.-M."/>
        </authorList>
    </citation>
    <scope>NUCLEOTIDE SEQUENCE [LARGE SCALE GENOMIC DNA]</scope>
    <source>
        <strain evidence="1 2">TTM-71</strain>
    </source>
</reference>